<evidence type="ECO:0000313" key="1">
    <source>
        <dbReference type="EMBL" id="CAB5221152.1"/>
    </source>
</evidence>
<sequence length="225" mass="25451">MGAIAIQSSQSSKSNFDTYRVAIGEFEALIQREAKIPPRRSVDSLWADFNNAPEAVQSAAIHQVKSYTELLADAVRNKIPLTNDKQLAWFAMRKLGLIPPSDFLNHVADGDIIEIYNPEGVQIFRSFEFYKLIQYSIADITFHAFDSLWRRDQKILAQIIDQGFVKGFSGTRTPYKLEIDDHLVAEAMLLEKKTFQLSFGWLCPLVNRQNQVAAVLATSRAVEVI</sequence>
<dbReference type="EMBL" id="LR798292">
    <property type="protein sequence ID" value="CAB5221152.1"/>
    <property type="molecule type" value="Genomic_DNA"/>
</dbReference>
<reference evidence="1" key="1">
    <citation type="submission" date="2020-05" db="EMBL/GenBank/DDBJ databases">
        <authorList>
            <person name="Chiriac C."/>
            <person name="Salcher M."/>
            <person name="Ghai R."/>
            <person name="Kavagutti S V."/>
        </authorList>
    </citation>
    <scope>NUCLEOTIDE SEQUENCE</scope>
</reference>
<protein>
    <submittedName>
        <fullName evidence="1">Uncharacterized protein</fullName>
    </submittedName>
</protein>
<accession>A0A6J7WWR6</accession>
<name>A0A6J7WWR6_9CAUD</name>
<proteinExistence type="predicted"/>
<organism evidence="1">
    <name type="scientific">uncultured Caudovirales phage</name>
    <dbReference type="NCBI Taxonomy" id="2100421"/>
    <lineage>
        <taxon>Viruses</taxon>
        <taxon>Duplodnaviria</taxon>
        <taxon>Heunggongvirae</taxon>
        <taxon>Uroviricota</taxon>
        <taxon>Caudoviricetes</taxon>
        <taxon>Peduoviridae</taxon>
        <taxon>Maltschvirus</taxon>
        <taxon>Maltschvirus maltsch</taxon>
    </lineage>
</organism>
<gene>
    <name evidence="1" type="ORF">UFOVP244_93</name>
</gene>